<dbReference type="GO" id="GO:0005829">
    <property type="term" value="C:cytosol"/>
    <property type="evidence" value="ECO:0000318"/>
    <property type="project" value="GO_Central"/>
</dbReference>
<dbReference type="InterPro" id="IPR036554">
    <property type="entry name" value="GHMP_kinase_C_sf"/>
</dbReference>
<dbReference type="FunFam" id="3.30.230.10:FF:000027">
    <property type="entry name" value="Mevalonate kinase"/>
    <property type="match status" value="1"/>
</dbReference>
<dbReference type="Gene3D" id="3.30.230.10">
    <property type="match status" value="1"/>
</dbReference>
<evidence type="ECO:0000259" key="19">
    <source>
        <dbReference type="Pfam" id="PF00288"/>
    </source>
</evidence>
<dbReference type="GO" id="GO:0019287">
    <property type="term" value="P:isopentenyl diphosphate biosynthetic process, mevalonate pathway"/>
    <property type="evidence" value="ECO:0000318"/>
    <property type="project" value="GO_Central"/>
</dbReference>
<evidence type="ECO:0000256" key="5">
    <source>
        <dbReference type="ARBA" id="ARBA00022516"/>
    </source>
</evidence>
<dbReference type="InterPro" id="IPR006205">
    <property type="entry name" value="Mev_gal_kin"/>
</dbReference>
<dbReference type="InterPro" id="IPR006204">
    <property type="entry name" value="GHMP_kinase_N_dom"/>
</dbReference>
<dbReference type="InterPro" id="IPR006203">
    <property type="entry name" value="GHMP_knse_ATP-bd_CS"/>
</dbReference>
<dbReference type="EC" id="2.7.1.36" evidence="3 18"/>
<evidence type="ECO:0000256" key="1">
    <source>
        <dbReference type="ARBA" id="ARBA00004496"/>
    </source>
</evidence>
<reference evidence="21 22" key="1">
    <citation type="journal article" date="2010" name="Nature">
        <title>Genome sequence of the palaeopolyploid soybean.</title>
        <authorList>
            <person name="Schmutz J."/>
            <person name="Cannon S.B."/>
            <person name="Schlueter J."/>
            <person name="Ma J."/>
            <person name="Mitros T."/>
            <person name="Nelson W."/>
            <person name="Hyten D.L."/>
            <person name="Song Q."/>
            <person name="Thelen J.J."/>
            <person name="Cheng J."/>
            <person name="Xu D."/>
            <person name="Hellsten U."/>
            <person name="May G.D."/>
            <person name="Yu Y."/>
            <person name="Sakurai T."/>
            <person name="Umezawa T."/>
            <person name="Bhattacharyya M.K."/>
            <person name="Sandhu D."/>
            <person name="Valliyodan B."/>
            <person name="Lindquist E."/>
            <person name="Peto M."/>
            <person name="Grant D."/>
            <person name="Shu S."/>
            <person name="Goodstein D."/>
            <person name="Barry K."/>
            <person name="Futrell-Griggs M."/>
            <person name="Abernathy B."/>
            <person name="Du J."/>
            <person name="Tian Z."/>
            <person name="Zhu L."/>
            <person name="Gill N."/>
            <person name="Joshi T."/>
            <person name="Libault M."/>
            <person name="Sethuraman A."/>
            <person name="Zhang X.-C."/>
            <person name="Shinozaki K."/>
            <person name="Nguyen H.T."/>
            <person name="Wing R.A."/>
            <person name="Cregan P."/>
            <person name="Specht J."/>
            <person name="Grimwood J."/>
            <person name="Rokhsar D."/>
            <person name="Stacey G."/>
            <person name="Shoemaker R.C."/>
            <person name="Jackson S.A."/>
        </authorList>
    </citation>
    <scope>NUCLEOTIDE SEQUENCE [LARGE SCALE GENOMIC DNA]</scope>
    <source>
        <strain evidence="22">cv. Williams 82</strain>
        <tissue evidence="21">Callus</tissue>
    </source>
</reference>
<keyword evidence="15 18" id="KW-1207">Sterol metabolism</keyword>
<evidence type="ECO:0000256" key="17">
    <source>
        <dbReference type="ARBA" id="ARBA00029438"/>
    </source>
</evidence>
<evidence type="ECO:0000256" key="3">
    <source>
        <dbReference type="ARBA" id="ARBA00012103"/>
    </source>
</evidence>
<dbReference type="UniPathway" id="UPA00057">
    <property type="reaction ID" value="UER00098"/>
</dbReference>
<evidence type="ECO:0000256" key="16">
    <source>
        <dbReference type="ARBA" id="ARBA00023221"/>
    </source>
</evidence>
<dbReference type="GO" id="GO:0004496">
    <property type="term" value="F:mevalonate kinase activity"/>
    <property type="evidence" value="ECO:0000318"/>
    <property type="project" value="GO_Central"/>
</dbReference>
<evidence type="ECO:0000256" key="9">
    <source>
        <dbReference type="ARBA" id="ARBA00022777"/>
    </source>
</evidence>
<evidence type="ECO:0000313" key="21">
    <source>
        <dbReference type="EMBL" id="KRH68576.1"/>
    </source>
</evidence>
<comment type="subcellular location">
    <subcellularLocation>
        <location evidence="1 18">Cytoplasm</location>
    </subcellularLocation>
</comment>
<dbReference type="PANTHER" id="PTHR43290:SF2">
    <property type="entry name" value="MEVALONATE KINASE"/>
    <property type="match status" value="1"/>
</dbReference>
<dbReference type="NCBIfam" id="TIGR00549">
    <property type="entry name" value="mevalon_kin"/>
    <property type="match status" value="1"/>
</dbReference>
<organism evidence="21">
    <name type="scientific">Glycine max</name>
    <name type="common">Soybean</name>
    <name type="synonym">Glycine hispida</name>
    <dbReference type="NCBI Taxonomy" id="3847"/>
    <lineage>
        <taxon>Eukaryota</taxon>
        <taxon>Viridiplantae</taxon>
        <taxon>Streptophyta</taxon>
        <taxon>Embryophyta</taxon>
        <taxon>Tracheophyta</taxon>
        <taxon>Spermatophyta</taxon>
        <taxon>Magnoliopsida</taxon>
        <taxon>eudicotyledons</taxon>
        <taxon>Gunneridae</taxon>
        <taxon>Pentapetalae</taxon>
        <taxon>rosids</taxon>
        <taxon>fabids</taxon>
        <taxon>Fabales</taxon>
        <taxon>Fabaceae</taxon>
        <taxon>Papilionoideae</taxon>
        <taxon>50 kb inversion clade</taxon>
        <taxon>NPAAA clade</taxon>
        <taxon>indigoferoid/millettioid clade</taxon>
        <taxon>Phaseoleae</taxon>
        <taxon>Glycine</taxon>
        <taxon>Glycine subgen. Soja</taxon>
    </lineage>
</organism>
<dbReference type="InterPro" id="IPR020568">
    <property type="entry name" value="Ribosomal_Su5_D2-typ_SF"/>
</dbReference>
<dbReference type="PRINTS" id="PR00959">
    <property type="entry name" value="MEVGALKINASE"/>
</dbReference>
<dbReference type="GO" id="GO:0005524">
    <property type="term" value="F:ATP binding"/>
    <property type="evidence" value="ECO:0007669"/>
    <property type="project" value="UniProtKB-KW"/>
</dbReference>
<keyword evidence="7" id="KW-0479">Metal-binding</keyword>
<dbReference type="PaxDb" id="3847-GLYMA03G39890.1"/>
<dbReference type="SMR" id="I1JRE0"/>
<keyword evidence="23" id="KW-1185">Reference proteome</keyword>
<dbReference type="ExpressionAtlas" id="I1JRE0">
    <property type="expression patterns" value="baseline and differential"/>
</dbReference>
<feature type="domain" description="GHMP kinase C-terminal" evidence="20">
    <location>
        <begin position="294"/>
        <end position="346"/>
    </location>
</feature>
<evidence type="ECO:0000256" key="14">
    <source>
        <dbReference type="ARBA" id="ARBA00023098"/>
    </source>
</evidence>
<keyword evidence="9 18" id="KW-0418">Kinase</keyword>
<dbReference type="Pfam" id="PF08544">
    <property type="entry name" value="GHMP_kinases_C"/>
    <property type="match status" value="1"/>
</dbReference>
<dbReference type="Pfam" id="PF00288">
    <property type="entry name" value="GHMP_kinases_N"/>
    <property type="match status" value="1"/>
</dbReference>
<accession>I1JRE0</accession>
<dbReference type="PROSITE" id="PS00627">
    <property type="entry name" value="GHMP_KINASES_ATP"/>
    <property type="match status" value="1"/>
</dbReference>
<dbReference type="AlphaFoldDB" id="I1JRE0"/>
<dbReference type="OrthoDB" id="1652964at2759"/>
<keyword evidence="16 18" id="KW-0753">Steroid metabolism</keyword>
<keyword evidence="5 18" id="KW-0444">Lipid biosynthesis</keyword>
<evidence type="ECO:0000256" key="18">
    <source>
        <dbReference type="RuleBase" id="RU363087"/>
    </source>
</evidence>
<evidence type="ECO:0000259" key="20">
    <source>
        <dbReference type="Pfam" id="PF08544"/>
    </source>
</evidence>
<evidence type="ECO:0000313" key="23">
    <source>
        <dbReference type="Proteomes" id="UP000008827"/>
    </source>
</evidence>
<reference evidence="21" key="3">
    <citation type="submission" date="2018-07" db="EMBL/GenBank/DDBJ databases">
        <title>WGS assembly of Glycine max.</title>
        <authorList>
            <person name="Schmutz J."/>
            <person name="Cannon S."/>
            <person name="Schlueter J."/>
            <person name="Ma J."/>
            <person name="Mitros T."/>
            <person name="Nelson W."/>
            <person name="Hyten D."/>
            <person name="Song Q."/>
            <person name="Thelen J."/>
            <person name="Cheng J."/>
            <person name="Xu D."/>
            <person name="Hellsten U."/>
            <person name="May G."/>
            <person name="Yu Y."/>
            <person name="Sakurai T."/>
            <person name="Umezawa T."/>
            <person name="Bhattacharyya M."/>
            <person name="Sandhu D."/>
            <person name="Valliyodan B."/>
            <person name="Lindquist E."/>
            <person name="Peto M."/>
            <person name="Grant D."/>
            <person name="Shu S."/>
            <person name="Goodstein D."/>
            <person name="Barry K."/>
            <person name="Futrell-Griggs M."/>
            <person name="Abernathy B."/>
            <person name="Du J."/>
            <person name="Tian Z."/>
            <person name="Zhu L."/>
            <person name="Gill N."/>
            <person name="Joshi T."/>
            <person name="Libault M."/>
            <person name="Sethuraman A."/>
            <person name="Zhang X."/>
            <person name="Shinozaki K."/>
            <person name="Nguyen H."/>
            <person name="Wing R."/>
            <person name="Cregan P."/>
            <person name="Specht J."/>
            <person name="Grimwood J."/>
            <person name="Rokhsar D."/>
            <person name="Stacey G."/>
            <person name="Shoemaker R."/>
            <person name="Jackson S."/>
        </authorList>
    </citation>
    <scope>NUCLEOTIDE SEQUENCE</scope>
    <source>
        <tissue evidence="21">Callus</tissue>
    </source>
</reference>
<keyword evidence="13 18" id="KW-0756">Sterol biosynthesis</keyword>
<evidence type="ECO:0000256" key="6">
    <source>
        <dbReference type="ARBA" id="ARBA00022679"/>
    </source>
</evidence>
<keyword evidence="6 18" id="KW-0808">Transferase</keyword>
<protein>
    <recommendedName>
        <fullName evidence="3 18">Mevalonate kinase</fullName>
        <shortName evidence="18">MK</shortName>
        <ecNumber evidence="3 18">2.7.1.36</ecNumber>
    </recommendedName>
</protein>
<dbReference type="eggNOG" id="KOG1511">
    <property type="taxonomic scope" value="Eukaryota"/>
</dbReference>
<evidence type="ECO:0000256" key="2">
    <source>
        <dbReference type="ARBA" id="ARBA00006495"/>
    </source>
</evidence>
<proteinExistence type="inferred from homology"/>
<dbReference type="EMBL" id="CM000836">
    <property type="protein sequence ID" value="KRH68576.1"/>
    <property type="molecule type" value="Genomic_DNA"/>
</dbReference>
<evidence type="ECO:0000256" key="4">
    <source>
        <dbReference type="ARBA" id="ARBA00022490"/>
    </source>
</evidence>
<keyword evidence="14 18" id="KW-0443">Lipid metabolism</keyword>
<dbReference type="GO" id="GO:0016126">
    <property type="term" value="P:sterol biosynthetic process"/>
    <property type="evidence" value="ECO:0007669"/>
    <property type="project" value="UniProtKB-KW"/>
</dbReference>
<dbReference type="FunFam" id="3.30.70.890:FF:000003">
    <property type="entry name" value="Mevalonate kinase"/>
    <property type="match status" value="1"/>
</dbReference>
<evidence type="ECO:0000256" key="12">
    <source>
        <dbReference type="ARBA" id="ARBA00022955"/>
    </source>
</evidence>
<evidence type="ECO:0000256" key="7">
    <source>
        <dbReference type="ARBA" id="ARBA00022723"/>
    </source>
</evidence>
<evidence type="ECO:0000256" key="15">
    <source>
        <dbReference type="ARBA" id="ARBA00023166"/>
    </source>
</evidence>
<comment type="similarity">
    <text evidence="2 18">Belongs to the GHMP kinase family. Mevalonate kinase subfamily.</text>
</comment>
<keyword evidence="4 18" id="KW-0963">Cytoplasm</keyword>
<dbReference type="Gene3D" id="3.30.70.890">
    <property type="entry name" value="GHMP kinase, C-terminal domain"/>
    <property type="match status" value="1"/>
</dbReference>
<dbReference type="HOGENOM" id="CLU_017814_0_1_1"/>
<dbReference type="GO" id="GO:0046872">
    <property type="term" value="F:metal ion binding"/>
    <property type="evidence" value="ECO:0007669"/>
    <property type="project" value="UniProtKB-KW"/>
</dbReference>
<comment type="catalytic activity">
    <reaction evidence="18">
        <text>(R)-mevalonate + ATP = (R)-5-phosphomevalonate + ADP + H(+)</text>
        <dbReference type="Rhea" id="RHEA:17065"/>
        <dbReference type="ChEBI" id="CHEBI:15378"/>
        <dbReference type="ChEBI" id="CHEBI:30616"/>
        <dbReference type="ChEBI" id="CHEBI:36464"/>
        <dbReference type="ChEBI" id="CHEBI:58146"/>
        <dbReference type="ChEBI" id="CHEBI:456216"/>
        <dbReference type="EC" id="2.7.1.36"/>
    </reaction>
</comment>
<reference evidence="22" key="2">
    <citation type="submission" date="2018-02" db="UniProtKB">
        <authorList>
            <consortium name="EnsemblPlants"/>
        </authorList>
    </citation>
    <scope>IDENTIFICATION</scope>
    <source>
        <strain evidence="22">Williams 82</strain>
    </source>
</reference>
<comment type="pathway">
    <text evidence="17 18">Isoprenoid biosynthesis; isopentenyl diphosphate biosynthesis via mevalonate pathway; isopentenyl diphosphate from (R)-mevalonate: step 1/3.</text>
</comment>
<evidence type="ECO:0000256" key="8">
    <source>
        <dbReference type="ARBA" id="ARBA00022741"/>
    </source>
</evidence>
<evidence type="ECO:0000256" key="10">
    <source>
        <dbReference type="ARBA" id="ARBA00022840"/>
    </source>
</evidence>
<dbReference type="Proteomes" id="UP000008827">
    <property type="component" value="Chromosome 3"/>
</dbReference>
<keyword evidence="12 18" id="KW-0752">Steroid biosynthesis</keyword>
<evidence type="ECO:0000256" key="13">
    <source>
        <dbReference type="ARBA" id="ARBA00023011"/>
    </source>
</evidence>
<keyword evidence="11" id="KW-0460">Magnesium</keyword>
<dbReference type="SUPFAM" id="SSF55060">
    <property type="entry name" value="GHMP Kinase, C-terminal domain"/>
    <property type="match status" value="1"/>
</dbReference>
<keyword evidence="8 18" id="KW-0547">Nucleotide-binding</keyword>
<dbReference type="Gramene" id="KRH68576">
    <property type="protein sequence ID" value="KRH68576"/>
    <property type="gene ID" value="GLYMA_03G239000"/>
</dbReference>
<dbReference type="InterPro" id="IPR014721">
    <property type="entry name" value="Ribsml_uS5_D2-typ_fold_subgr"/>
</dbReference>
<keyword evidence="10 18" id="KW-0067">ATP-binding</keyword>
<dbReference type="OMA" id="LMDFNHG"/>
<dbReference type="EnsemblPlants" id="KRH68576">
    <property type="protein sequence ID" value="KRH68576"/>
    <property type="gene ID" value="GLYMA_03G239000"/>
</dbReference>
<dbReference type="PANTHER" id="PTHR43290">
    <property type="entry name" value="MEVALONATE KINASE"/>
    <property type="match status" value="1"/>
</dbReference>
<sequence>MEVKSRAPGKIILTGEHAVVHGSTAVASSIDLYTYVSLHFSTPSDNEDSLKLKLQETALEFSWPITRIRAAFPESTAQLSSTPNSCSVENAKAIAALVEELNIPEAKLGLASGVSAFLWLYSSIQGFKPATVVVTSELPLGSGLGSSASFCVALAAALLAYTDSVSLDLKHQGWLSFGEKDLELVNKWAFEGEKIIHGKPSGIDNTVSAYGNIISFKSGNLTHMKSSVPLKMLITNTKVGRNTKALVAGVGERMLRHPDIMAFVFSAVDSISNELTSILKSPTPDELSVTEKEEKIEELMEMNQGMLQSMGVSHATIETVLRTTLKYKLASKLTGAGGGGCVLTLLPTLLSGTVVDKVVAELESCGFQCFIAGIGGGGVEISFGVSS</sequence>
<dbReference type="GeneID" id="100820343"/>
<name>I1JRE0_SOYBN</name>
<dbReference type="RefSeq" id="NP_001276217.2">
    <property type="nucleotide sequence ID" value="NM_001289288.2"/>
</dbReference>
<gene>
    <name evidence="22" type="primary">LOC100820343</name>
    <name evidence="21" type="ORF">GLYMA_03G239000</name>
</gene>
<evidence type="ECO:0000256" key="11">
    <source>
        <dbReference type="ARBA" id="ARBA00022842"/>
    </source>
</evidence>
<feature type="domain" description="GHMP kinase N-terminal" evidence="19">
    <location>
        <begin position="125"/>
        <end position="211"/>
    </location>
</feature>
<dbReference type="InterPro" id="IPR013750">
    <property type="entry name" value="GHMP_kinase_C_dom"/>
</dbReference>
<dbReference type="STRING" id="3847.I1JRE0"/>
<evidence type="ECO:0000313" key="22">
    <source>
        <dbReference type="EnsemblPlants" id="KRH68576"/>
    </source>
</evidence>
<dbReference type="SUPFAM" id="SSF54211">
    <property type="entry name" value="Ribosomal protein S5 domain 2-like"/>
    <property type="match status" value="1"/>
</dbReference>